<gene>
    <name evidence="1" type="ORF">UFOVP1229_154</name>
</gene>
<evidence type="ECO:0000313" key="1">
    <source>
        <dbReference type="EMBL" id="CAB4191816.1"/>
    </source>
</evidence>
<name>A0A6J5RB92_9CAUD</name>
<accession>A0A6J5RB92</accession>
<sequence>MMKDFDEYISSVEMVSEMEIRRELRREIANKPMTESERETAINQSILRARGLAAEANAKHHDDQNRLTELFWHDCREDLGYDRFLTDDGIGTLEAEAWDRGHSAGYSEVYQCLIRLCEFVEKLVKGIKPGVSL</sequence>
<organism evidence="1">
    <name type="scientific">uncultured Caudovirales phage</name>
    <dbReference type="NCBI Taxonomy" id="2100421"/>
    <lineage>
        <taxon>Viruses</taxon>
        <taxon>Duplodnaviria</taxon>
        <taxon>Heunggongvirae</taxon>
        <taxon>Uroviricota</taxon>
        <taxon>Caudoviricetes</taxon>
        <taxon>Peduoviridae</taxon>
        <taxon>Maltschvirus</taxon>
        <taxon>Maltschvirus maltsch</taxon>
    </lineage>
</organism>
<reference evidence="1" key="1">
    <citation type="submission" date="2020-05" db="EMBL/GenBank/DDBJ databases">
        <authorList>
            <person name="Chiriac C."/>
            <person name="Salcher M."/>
            <person name="Ghai R."/>
            <person name="Kavagutti S V."/>
        </authorList>
    </citation>
    <scope>NUCLEOTIDE SEQUENCE</scope>
</reference>
<proteinExistence type="predicted"/>
<protein>
    <submittedName>
        <fullName evidence="1">Uncharacterized protein</fullName>
    </submittedName>
</protein>
<dbReference type="EMBL" id="LR797178">
    <property type="protein sequence ID" value="CAB4191816.1"/>
    <property type="molecule type" value="Genomic_DNA"/>
</dbReference>